<feature type="compositionally biased region" description="Polar residues" evidence="1">
    <location>
        <begin position="89"/>
        <end position="99"/>
    </location>
</feature>
<reference evidence="2" key="1">
    <citation type="submission" date="2023-03" db="EMBL/GenBank/DDBJ databases">
        <title>Massive genome expansion in bonnet fungi (Mycena s.s.) driven by repeated elements and novel gene families across ecological guilds.</title>
        <authorList>
            <consortium name="Lawrence Berkeley National Laboratory"/>
            <person name="Harder C.B."/>
            <person name="Miyauchi S."/>
            <person name="Viragh M."/>
            <person name="Kuo A."/>
            <person name="Thoen E."/>
            <person name="Andreopoulos B."/>
            <person name="Lu D."/>
            <person name="Skrede I."/>
            <person name="Drula E."/>
            <person name="Henrissat B."/>
            <person name="Morin E."/>
            <person name="Kohler A."/>
            <person name="Barry K."/>
            <person name="LaButti K."/>
            <person name="Morin E."/>
            <person name="Salamov A."/>
            <person name="Lipzen A."/>
            <person name="Mereny Z."/>
            <person name="Hegedus B."/>
            <person name="Baldrian P."/>
            <person name="Stursova M."/>
            <person name="Weitz H."/>
            <person name="Taylor A."/>
            <person name="Grigoriev I.V."/>
            <person name="Nagy L.G."/>
            <person name="Martin F."/>
            <person name="Kauserud H."/>
        </authorList>
    </citation>
    <scope>NUCLEOTIDE SEQUENCE</scope>
    <source>
        <strain evidence="2">CBHHK182m</strain>
    </source>
</reference>
<dbReference type="Proteomes" id="UP001215598">
    <property type="component" value="Unassembled WGS sequence"/>
</dbReference>
<sequence length="171" mass="18377">MFTVFSRHFGLVDKFGRDVFELGLRVAAPFIVAPTDWTALAAPKISVRTEPSPTALVPFGGAEQSAAAPEDPMTLKSKSKTRGVALVTPAQQDTTSQQSAEHREFTAAASDGGTRKAKEGVLHISLSEEIALQQSSVAWKDIQIAFAHLGFELHKTRGSGWTFCHSDGPKV</sequence>
<proteinExistence type="predicted"/>
<name>A0AAD7HHA7_9AGAR</name>
<feature type="region of interest" description="Disordered" evidence="1">
    <location>
        <begin position="63"/>
        <end position="112"/>
    </location>
</feature>
<gene>
    <name evidence="2" type="ORF">B0H16DRAFT_1738944</name>
</gene>
<evidence type="ECO:0000256" key="1">
    <source>
        <dbReference type="SAM" id="MobiDB-lite"/>
    </source>
</evidence>
<protein>
    <submittedName>
        <fullName evidence="2">Uncharacterized protein</fullName>
    </submittedName>
</protein>
<accession>A0AAD7HHA7</accession>
<dbReference type="AlphaFoldDB" id="A0AAD7HHA7"/>
<evidence type="ECO:0000313" key="3">
    <source>
        <dbReference type="Proteomes" id="UP001215598"/>
    </source>
</evidence>
<dbReference type="EMBL" id="JARKIB010000243">
    <property type="protein sequence ID" value="KAJ7720161.1"/>
    <property type="molecule type" value="Genomic_DNA"/>
</dbReference>
<evidence type="ECO:0000313" key="2">
    <source>
        <dbReference type="EMBL" id="KAJ7720161.1"/>
    </source>
</evidence>
<keyword evidence="3" id="KW-1185">Reference proteome</keyword>
<comment type="caution">
    <text evidence="2">The sequence shown here is derived from an EMBL/GenBank/DDBJ whole genome shotgun (WGS) entry which is preliminary data.</text>
</comment>
<organism evidence="2 3">
    <name type="scientific">Mycena metata</name>
    <dbReference type="NCBI Taxonomy" id="1033252"/>
    <lineage>
        <taxon>Eukaryota</taxon>
        <taxon>Fungi</taxon>
        <taxon>Dikarya</taxon>
        <taxon>Basidiomycota</taxon>
        <taxon>Agaricomycotina</taxon>
        <taxon>Agaricomycetes</taxon>
        <taxon>Agaricomycetidae</taxon>
        <taxon>Agaricales</taxon>
        <taxon>Marasmiineae</taxon>
        <taxon>Mycenaceae</taxon>
        <taxon>Mycena</taxon>
    </lineage>
</organism>